<dbReference type="PaxDb" id="3055-EDP04959"/>
<dbReference type="SUPFAM" id="SSF57997">
    <property type="entry name" value="Tropomyosin"/>
    <property type="match status" value="1"/>
</dbReference>
<dbReference type="GO" id="GO:0007030">
    <property type="term" value="P:Golgi organization"/>
    <property type="evidence" value="ECO:0000318"/>
    <property type="project" value="GO_Central"/>
</dbReference>
<dbReference type="KEGG" id="cre:CHLRE_06g307250v5"/>
<keyword evidence="4" id="KW-1185">Reference proteome</keyword>
<sequence>MSSERSHNVTLLAPSGREQPVVLVVAREGVQLQTTEGKDINTFVYETIRKWLPSHLRSKNPGPDDCLDLQIETDKGPRDLRMRCSNSMGVKQLMKDLRDTVEGIMREIDDKQIEEQEREQQAMEQQQSREAPAIQEMPTLAGPVPALGATAAAAASTVDAIGHLNAETQTLVDLAPPQHINQGSDGGAMLVQGPPGAGGVAQLFVAHPTGIALPVGSRGLPTPALMEGLNVAAGSPGGVPLVPASGAFAYEYLDTYGQGPAGGGGGEELEVTDRVASTAPGFFNAMFMQRAALPGYGGPPPPQQQQQQQQYMSPGASSGGGALPQQYYTQPYEYAVAAAPPPPPVAYYAQPPQVAAAYPQMAPRGYTPATTGGSGGGGSRGRAPRRSDPANTSPARRRVEFSGVRGSPGAGAYSPGGGSGGGSGSERGGTGPAGGGDGDLALQVRFLEDLVSRLSAEVSRRAVSPERATAAALALAGAAGEHPASPTAAPLPAAQPPAATAAPAAPAAPPAVDYEALLSADALGAAAVLRDQKLLAPLLGAYDGRIAALEADLRSRTDTVAALKATVDEVVEENDRLRADAAAAAEARDAALAQASRNAEAMAQANSAAAAAAAAVAGASTHAEEAELLRRENELLITQQGELDGEIQRLHRQLQERAAEVMRVSQEQAALAAAVQQANAKAAESEARSIKLTEALRAAEAKAAALAAQAARSKAAADESSTAAATTKAALDELRHAHAQLQAEAAAAQQRYKIASDGAASLQLELSTQRERGDSLAGQVSALSRECETLRNALGGVEGKLTELQKRDVDVWSRVKEAMSAAEEARLARDTALARCADLERQVELANTRLTTARQATRDAVVDEFSAQVSAAQTAAQHVREELSSAHSAVTEWRARAERLERDQASLTAELAALREDTAATLASKSRLGLASLGAVEKVASLERERDDAVAKLESAQRKAERAARDWQLERQSYENTIRGLKSNIAELEANLSTTRAEASTTRRQADAVGRELAAARAQRQQAEAELRQQIASLRADRDAEVRALSSKIDAQAAAATVAAAEAERLLSSKQEVLARWREEAQTLASRMEAALSDHKRELASKAHEAAELRARCEALAGENVELAGAVSELEAKLDDLQAQLAEAEARAEAAAGQVMGSANREAELQQELRQLQMALDRLHFEKSRMQRAHDPLVAKYDALKKDIRQAAVPAGASAQQYQQQPHLATPVGAAPPAAHGTPGISAAAVAQTLYGVGPGNGAGAHMGWPGSPDGVVHAARVPRGAGGR</sequence>
<feature type="region of interest" description="Disordered" evidence="2">
    <location>
        <begin position="1212"/>
        <end position="1235"/>
    </location>
</feature>
<feature type="coiled-coil region" evidence="1">
    <location>
        <begin position="883"/>
        <end position="1033"/>
    </location>
</feature>
<feature type="region of interest" description="Disordered" evidence="2">
    <location>
        <begin position="293"/>
        <end position="324"/>
    </location>
</feature>
<dbReference type="GO" id="GO:0006888">
    <property type="term" value="P:endoplasmic reticulum to Golgi vesicle-mediated transport"/>
    <property type="evidence" value="ECO:0000318"/>
    <property type="project" value="GO_Central"/>
</dbReference>
<dbReference type="GeneID" id="5716861"/>
<proteinExistence type="predicted"/>
<evidence type="ECO:0000256" key="1">
    <source>
        <dbReference type="SAM" id="Coils"/>
    </source>
</evidence>
<dbReference type="Proteomes" id="UP000006906">
    <property type="component" value="Chromosome 6"/>
</dbReference>
<feature type="coiled-coil region" evidence="1">
    <location>
        <begin position="647"/>
        <end position="751"/>
    </location>
</feature>
<dbReference type="InParanoid" id="A0A2K3DRE9"/>
<organism evidence="3 4">
    <name type="scientific">Chlamydomonas reinhardtii</name>
    <name type="common">Chlamydomonas smithii</name>
    <dbReference type="NCBI Taxonomy" id="3055"/>
    <lineage>
        <taxon>Eukaryota</taxon>
        <taxon>Viridiplantae</taxon>
        <taxon>Chlorophyta</taxon>
        <taxon>core chlorophytes</taxon>
        <taxon>Chlorophyceae</taxon>
        <taxon>CS clade</taxon>
        <taxon>Chlamydomonadales</taxon>
        <taxon>Chlamydomonadaceae</taxon>
        <taxon>Chlamydomonas</taxon>
    </lineage>
</organism>
<dbReference type="InterPro" id="IPR031887">
    <property type="entry name" value="SDCCAG8"/>
</dbReference>
<evidence type="ECO:0000313" key="4">
    <source>
        <dbReference type="Proteomes" id="UP000006906"/>
    </source>
</evidence>
<evidence type="ECO:0000256" key="2">
    <source>
        <dbReference type="SAM" id="MobiDB-lite"/>
    </source>
</evidence>
<feature type="compositionally biased region" description="Low complexity" evidence="2">
    <location>
        <begin position="1225"/>
        <end position="1235"/>
    </location>
</feature>
<feature type="compositionally biased region" description="Polar residues" evidence="2">
    <location>
        <begin position="1214"/>
        <end position="1223"/>
    </location>
</feature>
<dbReference type="PANTHER" id="PTHR35970">
    <property type="entry name" value="SODIUM CHANNEL AND CLATHRIN LINKER 1"/>
    <property type="match status" value="1"/>
</dbReference>
<protein>
    <submittedName>
        <fullName evidence="3">Uncharacterized protein</fullName>
    </submittedName>
</protein>
<dbReference type="InterPro" id="IPR038911">
    <property type="entry name" value="SCLT1"/>
</dbReference>
<dbReference type="GO" id="GO:0005794">
    <property type="term" value="C:Golgi apparatus"/>
    <property type="evidence" value="ECO:0000318"/>
    <property type="project" value="GO_Central"/>
</dbReference>
<evidence type="ECO:0000313" key="3">
    <source>
        <dbReference type="EMBL" id="PNW83116.1"/>
    </source>
</evidence>
<dbReference type="EMBL" id="CM008967">
    <property type="protein sequence ID" value="PNW83116.1"/>
    <property type="molecule type" value="Genomic_DNA"/>
</dbReference>
<dbReference type="GO" id="GO:0031267">
    <property type="term" value="F:small GTPase binding"/>
    <property type="evidence" value="ECO:0000318"/>
    <property type="project" value="GO_Central"/>
</dbReference>
<feature type="coiled-coil region" evidence="1">
    <location>
        <begin position="94"/>
        <end position="126"/>
    </location>
</feature>
<dbReference type="ExpressionAtlas" id="A0A2K3DRE9">
    <property type="expression patterns" value="baseline and differential"/>
</dbReference>
<dbReference type="OrthoDB" id="551053at2759"/>
<gene>
    <name evidence="3" type="ORF">CHLRE_06g307250v5</name>
</gene>
<feature type="coiled-coil region" evidence="1">
    <location>
        <begin position="560"/>
        <end position="587"/>
    </location>
</feature>
<name>A0A2K3DRE9_CHLRE</name>
<dbReference type="Gramene" id="PNW83116">
    <property type="protein sequence ID" value="PNW83116"/>
    <property type="gene ID" value="CHLRE_06g307250v5"/>
</dbReference>
<reference evidence="3 4" key="1">
    <citation type="journal article" date="2007" name="Science">
        <title>The Chlamydomonas genome reveals the evolution of key animal and plant functions.</title>
        <authorList>
            <person name="Merchant S.S."/>
            <person name="Prochnik S.E."/>
            <person name="Vallon O."/>
            <person name="Harris E.H."/>
            <person name="Karpowicz S.J."/>
            <person name="Witman G.B."/>
            <person name="Terry A."/>
            <person name="Salamov A."/>
            <person name="Fritz-Laylin L.K."/>
            <person name="Marechal-Drouard L."/>
            <person name="Marshall W.F."/>
            <person name="Qu L.H."/>
            <person name="Nelson D.R."/>
            <person name="Sanderfoot A.A."/>
            <person name="Spalding M.H."/>
            <person name="Kapitonov V.V."/>
            <person name="Ren Q."/>
            <person name="Ferris P."/>
            <person name="Lindquist E."/>
            <person name="Shapiro H."/>
            <person name="Lucas S.M."/>
            <person name="Grimwood J."/>
            <person name="Schmutz J."/>
            <person name="Cardol P."/>
            <person name="Cerutti H."/>
            <person name="Chanfreau G."/>
            <person name="Chen C.L."/>
            <person name="Cognat V."/>
            <person name="Croft M.T."/>
            <person name="Dent R."/>
            <person name="Dutcher S."/>
            <person name="Fernandez E."/>
            <person name="Fukuzawa H."/>
            <person name="Gonzalez-Ballester D."/>
            <person name="Gonzalez-Halphen D."/>
            <person name="Hallmann A."/>
            <person name="Hanikenne M."/>
            <person name="Hippler M."/>
            <person name="Inwood W."/>
            <person name="Jabbari K."/>
            <person name="Kalanon M."/>
            <person name="Kuras R."/>
            <person name="Lefebvre P.A."/>
            <person name="Lemaire S.D."/>
            <person name="Lobanov A.V."/>
            <person name="Lohr M."/>
            <person name="Manuell A."/>
            <person name="Meier I."/>
            <person name="Mets L."/>
            <person name="Mittag M."/>
            <person name="Mittelmeier T."/>
            <person name="Moroney J.V."/>
            <person name="Moseley J."/>
            <person name="Napoli C."/>
            <person name="Nedelcu A.M."/>
            <person name="Niyogi K."/>
            <person name="Novoselov S.V."/>
            <person name="Paulsen I.T."/>
            <person name="Pazour G."/>
            <person name="Purton S."/>
            <person name="Ral J.P."/>
            <person name="Riano-Pachon D.M."/>
            <person name="Riekhof W."/>
            <person name="Rymarquis L."/>
            <person name="Schroda M."/>
            <person name="Stern D."/>
            <person name="Umen J."/>
            <person name="Willows R."/>
            <person name="Wilson N."/>
            <person name="Zimmer S.L."/>
            <person name="Allmer J."/>
            <person name="Balk J."/>
            <person name="Bisova K."/>
            <person name="Chen C.J."/>
            <person name="Elias M."/>
            <person name="Gendler K."/>
            <person name="Hauser C."/>
            <person name="Lamb M.R."/>
            <person name="Ledford H."/>
            <person name="Long J.C."/>
            <person name="Minagawa J."/>
            <person name="Page M.D."/>
            <person name="Pan J."/>
            <person name="Pootakham W."/>
            <person name="Roje S."/>
            <person name="Rose A."/>
            <person name="Stahlberg E."/>
            <person name="Terauchi A.M."/>
            <person name="Yang P."/>
            <person name="Ball S."/>
            <person name="Bowler C."/>
            <person name="Dieckmann C.L."/>
            <person name="Gladyshev V.N."/>
            <person name="Green P."/>
            <person name="Jorgensen R."/>
            <person name="Mayfield S."/>
            <person name="Mueller-Roeber B."/>
            <person name="Rajamani S."/>
            <person name="Sayre R.T."/>
            <person name="Brokstein P."/>
            <person name="Dubchak I."/>
            <person name="Goodstein D."/>
            <person name="Hornick L."/>
            <person name="Huang Y.W."/>
            <person name="Jhaveri J."/>
            <person name="Luo Y."/>
            <person name="Martinez D."/>
            <person name="Ngau W.C."/>
            <person name="Otillar B."/>
            <person name="Poliakov A."/>
            <person name="Porter A."/>
            <person name="Szajkowski L."/>
            <person name="Werner G."/>
            <person name="Zhou K."/>
            <person name="Grigoriev I.V."/>
            <person name="Rokhsar D.S."/>
            <person name="Grossman A.R."/>
        </authorList>
    </citation>
    <scope>NUCLEOTIDE SEQUENCE [LARGE SCALE GENOMIC DNA]</scope>
    <source>
        <strain evidence="4">CC-503</strain>
    </source>
</reference>
<feature type="compositionally biased region" description="Gly residues" evidence="2">
    <location>
        <begin position="406"/>
        <end position="437"/>
    </location>
</feature>
<feature type="region of interest" description="Disordered" evidence="2">
    <location>
        <begin position="365"/>
        <end position="437"/>
    </location>
</feature>
<feature type="coiled-coil region" evidence="1">
    <location>
        <begin position="1060"/>
        <end position="1182"/>
    </location>
</feature>
<feature type="coiled-coil region" evidence="1">
    <location>
        <begin position="787"/>
        <end position="856"/>
    </location>
</feature>
<dbReference type="Pfam" id="PF15964">
    <property type="entry name" value="CCCAP"/>
    <property type="match status" value="1"/>
</dbReference>
<feature type="region of interest" description="Disordered" evidence="2">
    <location>
        <begin position="481"/>
        <end position="505"/>
    </location>
</feature>
<accession>A0A2K3DRE9</accession>
<dbReference type="PANTHER" id="PTHR35970:SF1">
    <property type="entry name" value="SODIUM CHANNEL AND CLATHRIN LINKER 1"/>
    <property type="match status" value="1"/>
</dbReference>
<dbReference type="Gene3D" id="1.10.287.1490">
    <property type="match status" value="1"/>
</dbReference>
<dbReference type="RefSeq" id="XP_042924435.1">
    <property type="nucleotide sequence ID" value="XM_043063729.1"/>
</dbReference>
<keyword evidence="1" id="KW-0175">Coiled coil</keyword>